<sequence length="139" mass="15200">MMDYAVMQDSGVQWIGAIPKTWKTDRLKDIANINVSSLDAKTAGHYVLKYIEISNVNSRGIISEQAIEEIEFASAPSRARRKVSCGDTIIFSVRPNLQAIAYIEIDDPNLVCSTGFYVVVAAESLQAVQGCLSADNSLQ</sequence>
<protein>
    <recommendedName>
        <fullName evidence="5">Type I restriction modification DNA specificity domain-containing protein</fullName>
    </recommendedName>
</protein>
<dbReference type="GO" id="GO:0009307">
    <property type="term" value="P:DNA restriction-modification system"/>
    <property type="evidence" value="ECO:0007669"/>
    <property type="project" value="UniProtKB-KW"/>
</dbReference>
<dbReference type="AlphaFoldDB" id="A0A975MPW8"/>
<evidence type="ECO:0008006" key="5">
    <source>
        <dbReference type="Google" id="ProtNLM"/>
    </source>
</evidence>
<evidence type="ECO:0000313" key="3">
    <source>
        <dbReference type="EMBL" id="QWF71609.1"/>
    </source>
</evidence>
<dbReference type="Proteomes" id="UP000676649">
    <property type="component" value="Chromosome"/>
</dbReference>
<dbReference type="RefSeq" id="WP_215583391.1">
    <property type="nucleotide sequence ID" value="NZ_CP073754.1"/>
</dbReference>
<evidence type="ECO:0000256" key="2">
    <source>
        <dbReference type="ARBA" id="ARBA00023125"/>
    </source>
</evidence>
<dbReference type="Gene3D" id="3.90.220.20">
    <property type="entry name" value="DNA methylase specificity domains"/>
    <property type="match status" value="1"/>
</dbReference>
<keyword evidence="1" id="KW-0680">Restriction system</keyword>
<evidence type="ECO:0000256" key="1">
    <source>
        <dbReference type="ARBA" id="ARBA00022747"/>
    </source>
</evidence>
<accession>A0A975MPW8</accession>
<evidence type="ECO:0000313" key="4">
    <source>
        <dbReference type="Proteomes" id="UP000676649"/>
    </source>
</evidence>
<dbReference type="GO" id="GO:0003677">
    <property type="term" value="F:DNA binding"/>
    <property type="evidence" value="ECO:0007669"/>
    <property type="project" value="UniProtKB-KW"/>
</dbReference>
<reference evidence="3" key="1">
    <citation type="submission" date="2021-04" db="EMBL/GenBank/DDBJ databases">
        <title>Draft genome sequence data of methanotrophic Methylovulum sp. strain S1L and Methylomonas sp. strain S2AM isolated from boreal lake water columns.</title>
        <authorList>
            <person name="Rissanen A.J."/>
            <person name="Mangayil R."/>
            <person name="Svenning M.M."/>
            <person name="Khanongnuch R."/>
        </authorList>
    </citation>
    <scope>NUCLEOTIDE SEQUENCE</scope>
    <source>
        <strain evidence="3">S2AM</strain>
    </source>
</reference>
<dbReference type="EMBL" id="CP073754">
    <property type="protein sequence ID" value="QWF71609.1"/>
    <property type="molecule type" value="Genomic_DNA"/>
</dbReference>
<keyword evidence="2" id="KW-0238">DNA-binding</keyword>
<dbReference type="KEGG" id="mpad:KEF85_03775"/>
<proteinExistence type="predicted"/>
<dbReference type="InterPro" id="IPR044946">
    <property type="entry name" value="Restrct_endonuc_typeI_TRD_sf"/>
</dbReference>
<name>A0A975MPW8_9GAMM</name>
<keyword evidence="4" id="KW-1185">Reference proteome</keyword>
<organism evidence="3 4">
    <name type="scientific">Methylomonas paludis</name>
    <dbReference type="NCBI Taxonomy" id="1173101"/>
    <lineage>
        <taxon>Bacteria</taxon>
        <taxon>Pseudomonadati</taxon>
        <taxon>Pseudomonadota</taxon>
        <taxon>Gammaproteobacteria</taxon>
        <taxon>Methylococcales</taxon>
        <taxon>Methylococcaceae</taxon>
        <taxon>Methylomonas</taxon>
    </lineage>
</organism>
<gene>
    <name evidence="3" type="ORF">KEF85_03775</name>
</gene>
<dbReference type="SUPFAM" id="SSF116734">
    <property type="entry name" value="DNA methylase specificity domain"/>
    <property type="match status" value="1"/>
</dbReference>